<protein>
    <submittedName>
        <fullName evidence="1">Uncharacterized protein</fullName>
    </submittedName>
</protein>
<sequence length="19" mass="2131">MPNQRQVSLLLECSKIASL</sequence>
<accession>C0PK09</accession>
<dbReference type="EMBL" id="BT068628">
    <property type="protein sequence ID" value="ACN35525.1"/>
    <property type="molecule type" value="mRNA"/>
</dbReference>
<reference evidence="1" key="1">
    <citation type="journal article" date="2009" name="PLoS Genet.">
        <title>Sequencing, mapping, and analysis of 27,455 maize full-length cDNAs.</title>
        <authorList>
            <person name="Soderlund C."/>
            <person name="Descour A."/>
            <person name="Kudrna D."/>
            <person name="Bomhoff M."/>
            <person name="Boyd L."/>
            <person name="Currie J."/>
            <person name="Angelova A."/>
            <person name="Collura K."/>
            <person name="Wissotski M."/>
            <person name="Ashley E."/>
            <person name="Morrow D."/>
            <person name="Fernandes J."/>
            <person name="Walbot V."/>
            <person name="Yu Y."/>
        </authorList>
    </citation>
    <scope>NUCLEOTIDE SEQUENCE</scope>
    <source>
        <strain evidence="1">B73</strain>
    </source>
</reference>
<name>C0PK09_MAIZE</name>
<proteinExistence type="evidence at transcript level"/>
<dbReference type="AlphaFoldDB" id="C0PK09"/>
<organism evidence="1">
    <name type="scientific">Zea mays</name>
    <name type="common">Maize</name>
    <dbReference type="NCBI Taxonomy" id="4577"/>
    <lineage>
        <taxon>Eukaryota</taxon>
        <taxon>Viridiplantae</taxon>
        <taxon>Streptophyta</taxon>
        <taxon>Embryophyta</taxon>
        <taxon>Tracheophyta</taxon>
        <taxon>Spermatophyta</taxon>
        <taxon>Magnoliopsida</taxon>
        <taxon>Liliopsida</taxon>
        <taxon>Poales</taxon>
        <taxon>Poaceae</taxon>
        <taxon>PACMAD clade</taxon>
        <taxon>Panicoideae</taxon>
        <taxon>Andropogonodae</taxon>
        <taxon>Andropogoneae</taxon>
        <taxon>Tripsacinae</taxon>
        <taxon>Zea</taxon>
    </lineage>
</organism>
<evidence type="ECO:0000313" key="1">
    <source>
        <dbReference type="EMBL" id="ACN35525.1"/>
    </source>
</evidence>